<protein>
    <submittedName>
        <fullName evidence="1">Uncharacterized protein</fullName>
    </submittedName>
</protein>
<dbReference type="AlphaFoldDB" id="A0AA38TFD1"/>
<sequence>MESNGYVHGESSMNRGCNVRKLDFSDDKEITWCPYFGYDEPHSGRYIMKRWKENVIPTNLLRTRNCVGEINREYRNELAHDTHSAVDYCIDILSRDTKKLEAFASKIHDLKCEVEAEFLNSLNYNSKKAMAESFLGYEFGEDTIRNPAPRRNRWEEAIAESSKPKRMCRRCGELAWHDKRNCPLKNESE</sequence>
<dbReference type="Proteomes" id="UP001172457">
    <property type="component" value="Chromosome 4"/>
</dbReference>
<evidence type="ECO:0000313" key="1">
    <source>
        <dbReference type="EMBL" id="KAJ9554201.1"/>
    </source>
</evidence>
<name>A0AA38TFD1_9ASTR</name>
<proteinExistence type="predicted"/>
<reference evidence="1" key="1">
    <citation type="submission" date="2023-03" db="EMBL/GenBank/DDBJ databases">
        <title>Chromosome-scale reference genome and RAD-based genetic map of yellow starthistle (Centaurea solstitialis) reveal putative structural variation and QTLs associated with invader traits.</title>
        <authorList>
            <person name="Reatini B."/>
            <person name="Cang F.A."/>
            <person name="Jiang Q."/>
            <person name="Mckibben M.T.W."/>
            <person name="Barker M.S."/>
            <person name="Rieseberg L.H."/>
            <person name="Dlugosch K.M."/>
        </authorList>
    </citation>
    <scope>NUCLEOTIDE SEQUENCE</scope>
    <source>
        <strain evidence="1">CAN-66</strain>
        <tissue evidence="1">Leaf</tissue>
    </source>
</reference>
<evidence type="ECO:0000313" key="2">
    <source>
        <dbReference type="Proteomes" id="UP001172457"/>
    </source>
</evidence>
<dbReference type="EMBL" id="JARYMX010000004">
    <property type="protein sequence ID" value="KAJ9554201.1"/>
    <property type="molecule type" value="Genomic_DNA"/>
</dbReference>
<organism evidence="1 2">
    <name type="scientific">Centaurea solstitialis</name>
    <name type="common">yellow star-thistle</name>
    <dbReference type="NCBI Taxonomy" id="347529"/>
    <lineage>
        <taxon>Eukaryota</taxon>
        <taxon>Viridiplantae</taxon>
        <taxon>Streptophyta</taxon>
        <taxon>Embryophyta</taxon>
        <taxon>Tracheophyta</taxon>
        <taxon>Spermatophyta</taxon>
        <taxon>Magnoliopsida</taxon>
        <taxon>eudicotyledons</taxon>
        <taxon>Gunneridae</taxon>
        <taxon>Pentapetalae</taxon>
        <taxon>asterids</taxon>
        <taxon>campanulids</taxon>
        <taxon>Asterales</taxon>
        <taxon>Asteraceae</taxon>
        <taxon>Carduoideae</taxon>
        <taxon>Cardueae</taxon>
        <taxon>Centaureinae</taxon>
        <taxon>Centaurea</taxon>
    </lineage>
</organism>
<keyword evidence="2" id="KW-1185">Reference proteome</keyword>
<gene>
    <name evidence="1" type="ORF">OSB04_018246</name>
</gene>
<accession>A0AA38TFD1</accession>
<comment type="caution">
    <text evidence="1">The sequence shown here is derived from an EMBL/GenBank/DDBJ whole genome shotgun (WGS) entry which is preliminary data.</text>
</comment>